<dbReference type="OrthoDB" id="9798188at2"/>
<feature type="transmembrane region" description="Helical" evidence="4">
    <location>
        <begin position="89"/>
        <end position="109"/>
    </location>
</feature>
<keyword evidence="3 4" id="KW-0472">Membrane</keyword>
<dbReference type="PROSITE" id="PS51846">
    <property type="entry name" value="CNNM"/>
    <property type="match status" value="1"/>
</dbReference>
<proteinExistence type="predicted"/>
<keyword evidence="3 4" id="KW-1133">Transmembrane helix</keyword>
<evidence type="ECO:0000313" key="6">
    <source>
        <dbReference type="EMBL" id="QAT16285.1"/>
    </source>
</evidence>
<evidence type="ECO:0000313" key="7">
    <source>
        <dbReference type="Proteomes" id="UP000287243"/>
    </source>
</evidence>
<gene>
    <name evidence="6" type="ORF">BU251_00280</name>
</gene>
<keyword evidence="2" id="KW-0129">CBS domain</keyword>
<dbReference type="Pfam" id="PF01595">
    <property type="entry name" value="CNNM"/>
    <property type="match status" value="1"/>
</dbReference>
<evidence type="ECO:0000256" key="2">
    <source>
        <dbReference type="ARBA" id="ARBA00023122"/>
    </source>
</evidence>
<accession>A0A410P265</accession>
<feature type="domain" description="CNNM transmembrane" evidence="5">
    <location>
        <begin position="1"/>
        <end position="187"/>
    </location>
</feature>
<dbReference type="AlphaFoldDB" id="A0A410P265"/>
<evidence type="ECO:0000256" key="3">
    <source>
        <dbReference type="PROSITE-ProRule" id="PRU01193"/>
    </source>
</evidence>
<dbReference type="EMBL" id="CP019384">
    <property type="protein sequence ID" value="QAT16285.1"/>
    <property type="molecule type" value="Genomic_DNA"/>
</dbReference>
<dbReference type="Proteomes" id="UP000287243">
    <property type="component" value="Chromosome"/>
</dbReference>
<dbReference type="PANTHER" id="PTHR22777">
    <property type="entry name" value="HEMOLYSIN-RELATED"/>
    <property type="match status" value="1"/>
</dbReference>
<keyword evidence="1" id="KW-0677">Repeat</keyword>
<reference evidence="6 7" key="1">
    <citation type="submission" date="2017-01" db="EMBL/GenBank/DDBJ databases">
        <title>First insights into the biology of 'candidatus Vampirococcus archaeovorus'.</title>
        <authorList>
            <person name="Kizina J."/>
            <person name="Jordan S."/>
            <person name="Stueber K."/>
            <person name="Reinhardt R."/>
            <person name="Harder J."/>
        </authorList>
    </citation>
    <scope>NUCLEOTIDE SEQUENCE [LARGE SCALE GENOMIC DNA]</scope>
    <source>
        <strain evidence="6 7">LiM</strain>
    </source>
</reference>
<name>A0A410P265_VELA1</name>
<dbReference type="Gene3D" id="3.10.580.10">
    <property type="entry name" value="CBS-domain"/>
    <property type="match status" value="1"/>
</dbReference>
<evidence type="ECO:0000256" key="1">
    <source>
        <dbReference type="ARBA" id="ARBA00022737"/>
    </source>
</evidence>
<protein>
    <recommendedName>
        <fullName evidence="5">CNNM transmembrane domain-containing protein</fullName>
    </recommendedName>
</protein>
<keyword evidence="7" id="KW-1185">Reference proteome</keyword>
<organism evidence="6 7">
    <name type="scientific">Velamenicoccus archaeovorus</name>
    <dbReference type="NCBI Taxonomy" id="1930593"/>
    <lineage>
        <taxon>Bacteria</taxon>
        <taxon>Pseudomonadati</taxon>
        <taxon>Candidatus Omnitrophota</taxon>
        <taxon>Candidatus Velamenicoccus</taxon>
    </lineage>
</organism>
<evidence type="ECO:0000256" key="4">
    <source>
        <dbReference type="SAM" id="Phobius"/>
    </source>
</evidence>
<dbReference type="RefSeq" id="WP_128698920.1">
    <property type="nucleotide sequence ID" value="NZ_CP019384.1"/>
</dbReference>
<dbReference type="GO" id="GO:0005886">
    <property type="term" value="C:plasma membrane"/>
    <property type="evidence" value="ECO:0007669"/>
    <property type="project" value="TreeGrafter"/>
</dbReference>
<keyword evidence="3 4" id="KW-0812">Transmembrane</keyword>
<evidence type="ECO:0000259" key="5">
    <source>
        <dbReference type="PROSITE" id="PS51846"/>
    </source>
</evidence>
<dbReference type="SUPFAM" id="SSF54631">
    <property type="entry name" value="CBS-domain pair"/>
    <property type="match status" value="1"/>
</dbReference>
<sequence length="322" mass="35883">MGLGILLFFIGLALMGEAFFSGAETAFTSVNFLKLMHLIEKKNKRAILVHDLLKKPDRLLATTLVGTNLCVVVSSACATAVFAEFLPLYAALATTLVMTPLSFIFAQLLTKTVARYHANRLVLAVAGPVEFFSRVLLPLVAFFSFLASTIARLVSPTGLKKNPFLTKDEIKSLIKDISREGILEPQEKEAIDKIFDMTLTRAADIMIPLKDVMSFDIGEDAVSLKQKIRASSFTRFPVFSGKELKGMVNIFDIFYAQFRDWPSLVRPIVRVEQEESLDKVFSRLQPQKENMAAVYKGTELVGILAMEDLMEEITSRLTSAER</sequence>
<dbReference type="KEGG" id="vai:BU251_00280"/>
<dbReference type="InterPro" id="IPR046342">
    <property type="entry name" value="CBS_dom_sf"/>
</dbReference>
<dbReference type="PANTHER" id="PTHR22777:SF17">
    <property type="entry name" value="UPF0053 PROTEIN SLL0260"/>
    <property type="match status" value="1"/>
</dbReference>
<dbReference type="InterPro" id="IPR002550">
    <property type="entry name" value="CNNM"/>
</dbReference>
<feature type="transmembrane region" description="Helical" evidence="4">
    <location>
        <begin position="59"/>
        <end position="82"/>
    </location>
</feature>